<sequence>MNVSETWLFNGSSLASQVHAAAVNGHKRALLKQISGNPDLKDKEDQFGRTPLMYCILADRLDCAEVLLKTGTDVDKADHSQRTALHLAAQKILPILATDTPFKQWQMDISKFICQRKKKSQELDINYCKMLKKEGVWVYHI</sequence>
<evidence type="ECO:0000256" key="1">
    <source>
        <dbReference type="ARBA" id="ARBA00022737"/>
    </source>
</evidence>
<reference evidence="4" key="1">
    <citation type="submission" date="2017-07" db="EMBL/GenBank/DDBJ databases">
        <authorList>
            <person name="Mikheyev A."/>
            <person name="Grau M."/>
        </authorList>
    </citation>
    <scope>NUCLEOTIDE SEQUENCE</scope>
    <source>
        <tissue evidence="4">Venom_gland</tissue>
    </source>
</reference>
<feature type="repeat" description="ANK" evidence="3">
    <location>
        <begin position="47"/>
        <end position="79"/>
    </location>
</feature>
<dbReference type="PROSITE" id="PS50297">
    <property type="entry name" value="ANK_REP_REGION"/>
    <property type="match status" value="1"/>
</dbReference>
<proteinExistence type="predicted"/>
<dbReference type="AlphaFoldDB" id="A0A2D4KKV9"/>
<dbReference type="PANTHER" id="PTHR24178">
    <property type="entry name" value="MOLTING PROTEIN MLT-4"/>
    <property type="match status" value="1"/>
</dbReference>
<dbReference type="InterPro" id="IPR002110">
    <property type="entry name" value="Ankyrin_rpt"/>
</dbReference>
<evidence type="ECO:0000256" key="3">
    <source>
        <dbReference type="PROSITE-ProRule" id="PRU00023"/>
    </source>
</evidence>
<dbReference type="InterPro" id="IPR036770">
    <property type="entry name" value="Ankyrin_rpt-contain_sf"/>
</dbReference>
<dbReference type="SUPFAM" id="SSF48403">
    <property type="entry name" value="Ankyrin repeat"/>
    <property type="match status" value="1"/>
</dbReference>
<dbReference type="Pfam" id="PF12796">
    <property type="entry name" value="Ank_2"/>
    <property type="match status" value="1"/>
</dbReference>
<evidence type="ECO:0000256" key="2">
    <source>
        <dbReference type="ARBA" id="ARBA00023043"/>
    </source>
</evidence>
<reference evidence="4" key="2">
    <citation type="submission" date="2017-11" db="EMBL/GenBank/DDBJ databases">
        <title>Coralsnake Venomics: Analyses of Venom Gland Transcriptomes and Proteomes of Six Brazilian Taxa.</title>
        <authorList>
            <person name="Aird S.D."/>
            <person name="Jorge da Silva N."/>
            <person name="Qiu L."/>
            <person name="Villar-Briones A."/>
            <person name="Aparecida-Saddi V."/>
            <person name="Campos-Telles M.P."/>
            <person name="Grau M."/>
            <person name="Mikheyev A.S."/>
        </authorList>
    </citation>
    <scope>NUCLEOTIDE SEQUENCE</scope>
    <source>
        <tissue evidence="4">Venom_gland</tissue>
    </source>
</reference>
<dbReference type="EMBL" id="IACL01072753">
    <property type="protein sequence ID" value="LAB09353.1"/>
    <property type="molecule type" value="Transcribed_RNA"/>
</dbReference>
<organism evidence="4">
    <name type="scientific">Micrurus paraensis</name>
    <dbReference type="NCBI Taxonomy" id="1970185"/>
    <lineage>
        <taxon>Eukaryota</taxon>
        <taxon>Metazoa</taxon>
        <taxon>Chordata</taxon>
        <taxon>Craniata</taxon>
        <taxon>Vertebrata</taxon>
        <taxon>Euteleostomi</taxon>
        <taxon>Lepidosauria</taxon>
        <taxon>Squamata</taxon>
        <taxon>Bifurcata</taxon>
        <taxon>Unidentata</taxon>
        <taxon>Episquamata</taxon>
        <taxon>Toxicofera</taxon>
        <taxon>Serpentes</taxon>
        <taxon>Colubroidea</taxon>
        <taxon>Elapidae</taxon>
        <taxon>Elapinae</taxon>
        <taxon>Micrurus</taxon>
    </lineage>
</organism>
<protein>
    <submittedName>
        <fullName evidence="4">Uncharacterized protein</fullName>
    </submittedName>
</protein>
<evidence type="ECO:0000313" key="4">
    <source>
        <dbReference type="EMBL" id="LAB09353.1"/>
    </source>
</evidence>
<keyword evidence="1" id="KW-0677">Repeat</keyword>
<accession>A0A2D4KKV9</accession>
<name>A0A2D4KKV9_9SAUR</name>
<dbReference type="SMART" id="SM00248">
    <property type="entry name" value="ANK"/>
    <property type="match status" value="1"/>
</dbReference>
<dbReference type="Gene3D" id="1.25.40.20">
    <property type="entry name" value="Ankyrin repeat-containing domain"/>
    <property type="match status" value="1"/>
</dbReference>
<keyword evidence="2 3" id="KW-0040">ANK repeat</keyword>
<dbReference type="PROSITE" id="PS50088">
    <property type="entry name" value="ANK_REPEAT"/>
    <property type="match status" value="1"/>
</dbReference>